<dbReference type="PROSITE" id="PS00012">
    <property type="entry name" value="PHOSPHOPANTETHEINE"/>
    <property type="match status" value="1"/>
</dbReference>
<feature type="domain" description="Carrier" evidence="3">
    <location>
        <begin position="383"/>
        <end position="457"/>
    </location>
</feature>
<keyword evidence="2" id="KW-0597">Phosphoprotein</keyword>
<dbReference type="EMBL" id="RFFJ01000150">
    <property type="protein sequence ID" value="RMI36249.1"/>
    <property type="molecule type" value="Genomic_DNA"/>
</dbReference>
<accession>A0A3M2LFE3</accession>
<organism evidence="4 5">
    <name type="scientific">Streptomyces triticirhizae</name>
    <dbReference type="NCBI Taxonomy" id="2483353"/>
    <lineage>
        <taxon>Bacteria</taxon>
        <taxon>Bacillati</taxon>
        <taxon>Actinomycetota</taxon>
        <taxon>Actinomycetes</taxon>
        <taxon>Kitasatosporales</taxon>
        <taxon>Streptomycetaceae</taxon>
        <taxon>Streptomyces</taxon>
    </lineage>
</organism>
<dbReference type="InterPro" id="IPR029058">
    <property type="entry name" value="AB_hydrolase_fold"/>
</dbReference>
<dbReference type="Pfam" id="PF13193">
    <property type="entry name" value="AMP-binding_C"/>
    <property type="match status" value="1"/>
</dbReference>
<dbReference type="GO" id="GO:0005737">
    <property type="term" value="C:cytoplasm"/>
    <property type="evidence" value="ECO:0007669"/>
    <property type="project" value="TreeGrafter"/>
</dbReference>
<keyword evidence="1" id="KW-0596">Phosphopantetheine</keyword>
<evidence type="ECO:0000313" key="4">
    <source>
        <dbReference type="EMBL" id="RMI36249.1"/>
    </source>
</evidence>
<dbReference type="InterPro" id="IPR006162">
    <property type="entry name" value="Ppantetheine_attach_site"/>
</dbReference>
<comment type="caution">
    <text evidence="4">The sequence shown here is derived from an EMBL/GenBank/DDBJ whole genome shotgun (WGS) entry which is preliminary data.</text>
</comment>
<dbReference type="PROSITE" id="PS50075">
    <property type="entry name" value="CARRIER"/>
    <property type="match status" value="1"/>
</dbReference>
<dbReference type="InterPro" id="IPR025110">
    <property type="entry name" value="AMP-bd_C"/>
</dbReference>
<gene>
    <name evidence="4" type="ORF">EBN88_22070</name>
</gene>
<dbReference type="PANTHER" id="PTHR45527">
    <property type="entry name" value="NONRIBOSOMAL PEPTIDE SYNTHETASE"/>
    <property type="match status" value="1"/>
</dbReference>
<dbReference type="Pfam" id="PF00501">
    <property type="entry name" value="AMP-binding"/>
    <property type="match status" value="1"/>
</dbReference>
<dbReference type="InterPro" id="IPR020845">
    <property type="entry name" value="AMP-binding_CS"/>
</dbReference>
<dbReference type="InterPro" id="IPR045851">
    <property type="entry name" value="AMP-bd_C_sf"/>
</dbReference>
<dbReference type="Gene3D" id="3.40.50.1820">
    <property type="entry name" value="alpha/beta hydrolase"/>
    <property type="match status" value="1"/>
</dbReference>
<dbReference type="Gene3D" id="3.40.50.12780">
    <property type="entry name" value="N-terminal domain of ligase-like"/>
    <property type="match status" value="1"/>
</dbReference>
<evidence type="ECO:0000256" key="1">
    <source>
        <dbReference type="ARBA" id="ARBA00022450"/>
    </source>
</evidence>
<dbReference type="AlphaFoldDB" id="A0A3M2LFE3"/>
<dbReference type="GO" id="GO:0031177">
    <property type="term" value="F:phosphopantetheine binding"/>
    <property type="evidence" value="ECO:0007669"/>
    <property type="project" value="TreeGrafter"/>
</dbReference>
<dbReference type="SUPFAM" id="SSF56801">
    <property type="entry name" value="Acetyl-CoA synthetase-like"/>
    <property type="match status" value="1"/>
</dbReference>
<dbReference type="GO" id="GO:0043041">
    <property type="term" value="P:amino acid activation for nonribosomal peptide biosynthetic process"/>
    <property type="evidence" value="ECO:0007669"/>
    <property type="project" value="TreeGrafter"/>
</dbReference>
<dbReference type="Proteomes" id="UP000278673">
    <property type="component" value="Unassembled WGS sequence"/>
</dbReference>
<evidence type="ECO:0000313" key="5">
    <source>
        <dbReference type="Proteomes" id="UP000278673"/>
    </source>
</evidence>
<keyword evidence="5" id="KW-1185">Reference proteome</keyword>
<reference evidence="4 5" key="1">
    <citation type="submission" date="2018-10" db="EMBL/GenBank/DDBJ databases">
        <title>Isolation, diversity and antifungal activity of actinobacteria from wheat.</title>
        <authorList>
            <person name="Han C."/>
        </authorList>
    </citation>
    <scope>NUCLEOTIDE SEQUENCE [LARGE SCALE GENOMIC DNA]</scope>
    <source>
        <strain evidence="4 5">NEAU-YY642</strain>
    </source>
</reference>
<dbReference type="PANTHER" id="PTHR45527:SF1">
    <property type="entry name" value="FATTY ACID SYNTHASE"/>
    <property type="match status" value="1"/>
</dbReference>
<dbReference type="Gene3D" id="3.30.300.30">
    <property type="match status" value="1"/>
</dbReference>
<dbReference type="InterPro" id="IPR042099">
    <property type="entry name" value="ANL_N_sf"/>
</dbReference>
<evidence type="ECO:0000256" key="2">
    <source>
        <dbReference type="ARBA" id="ARBA00022553"/>
    </source>
</evidence>
<proteinExistence type="predicted"/>
<dbReference type="GO" id="GO:0044550">
    <property type="term" value="P:secondary metabolite biosynthetic process"/>
    <property type="evidence" value="ECO:0007669"/>
    <property type="project" value="TreeGrafter"/>
</dbReference>
<protein>
    <submittedName>
        <fullName evidence="4">Thioester reductase</fullName>
    </submittedName>
</protein>
<dbReference type="PROSITE" id="PS00455">
    <property type="entry name" value="AMP_BINDING"/>
    <property type="match status" value="1"/>
</dbReference>
<dbReference type="Pfam" id="PF00550">
    <property type="entry name" value="PP-binding"/>
    <property type="match status" value="1"/>
</dbReference>
<dbReference type="InterPro" id="IPR036736">
    <property type="entry name" value="ACP-like_sf"/>
</dbReference>
<sequence length="464" mass="48449">MPVLPVVAPAPASASPAPPACGGQLMYLIFTSGSTGQAKGVAVTHADVLALAGLDERLAVAPGERVAHLAPVSFDASVFEIWVALCRGATVDILPPGPVTAASLGAFLRERRPDWLFLTTGLFHAMADHDPEGLAAAGTVLTGGDVLSPQHVRAMARRTRVFAAYGPTETTVFASLHRVDPAADCPTVPLGTPLSGTGMGVFGPDLTPLENGRLGELCLSGAGLARGYDGDPGRTALRFVPDPRGVGGRLYRTGDLARRRAGDVFDFHGRADRQVKIRGFRVELGEIEACLSQHPAVAAGVALAVAAAGGSRLVGYVSPVPGQTLTPGAVRQWLGDRLPPHLLPGVIKVVDEMPLDHNGKFDRSALDTSWVERDSLDLGPYRPPAPGRETRVAHLFADVLGVDRVGATDDFFLLGGDSLRTVDLLALLSEAGHEVSAREFFRGPTVAEVSAVSEGRTPRPGAVG</sequence>
<name>A0A3M2LFE3_9ACTN</name>
<dbReference type="SUPFAM" id="SSF47336">
    <property type="entry name" value="ACP-like"/>
    <property type="match status" value="1"/>
</dbReference>
<dbReference type="InterPro" id="IPR009081">
    <property type="entry name" value="PP-bd_ACP"/>
</dbReference>
<dbReference type="InterPro" id="IPR000873">
    <property type="entry name" value="AMP-dep_synth/lig_dom"/>
</dbReference>
<evidence type="ECO:0000259" key="3">
    <source>
        <dbReference type="PROSITE" id="PS50075"/>
    </source>
</evidence>